<evidence type="ECO:0000259" key="3">
    <source>
        <dbReference type="Pfam" id="PF00561"/>
    </source>
</evidence>
<reference evidence="4" key="1">
    <citation type="submission" date="2021-01" db="EMBL/GenBank/DDBJ databases">
        <title>Whole genome shotgun sequence of Actinoplanes cyaneus NBRC 14990.</title>
        <authorList>
            <person name="Komaki H."/>
            <person name="Tamura T."/>
        </authorList>
    </citation>
    <scope>NUCLEOTIDE SEQUENCE</scope>
    <source>
        <strain evidence="4">NBRC 14990</strain>
    </source>
</reference>
<dbReference type="InterPro" id="IPR002410">
    <property type="entry name" value="Peptidase_S33"/>
</dbReference>
<proteinExistence type="inferred from homology"/>
<evidence type="ECO:0000313" key="5">
    <source>
        <dbReference type="Proteomes" id="UP000619479"/>
    </source>
</evidence>
<gene>
    <name evidence="4" type="ORF">Acy02nite_27820</name>
</gene>
<dbReference type="Pfam" id="PF00561">
    <property type="entry name" value="Abhydrolase_1"/>
    <property type="match status" value="1"/>
</dbReference>
<evidence type="ECO:0000256" key="2">
    <source>
        <dbReference type="ARBA" id="ARBA00022801"/>
    </source>
</evidence>
<accession>A0A919II73</accession>
<dbReference type="InterPro" id="IPR029058">
    <property type="entry name" value="AB_hydrolase_fold"/>
</dbReference>
<dbReference type="PANTHER" id="PTHR43248:SF2">
    <property type="entry name" value="PROLYL AMINOPEPTIDASE"/>
    <property type="match status" value="1"/>
</dbReference>
<evidence type="ECO:0000313" key="4">
    <source>
        <dbReference type="EMBL" id="GID64901.1"/>
    </source>
</evidence>
<comment type="caution">
    <text evidence="4">The sequence shown here is derived from an EMBL/GenBank/DDBJ whole genome shotgun (WGS) entry which is preliminary data.</text>
</comment>
<dbReference type="SUPFAM" id="SSF53474">
    <property type="entry name" value="alpha/beta-Hydrolases"/>
    <property type="match status" value="1"/>
</dbReference>
<protein>
    <submittedName>
        <fullName evidence="4">Alpha/beta hydrolase</fullName>
    </submittedName>
</protein>
<dbReference type="PRINTS" id="PR00793">
    <property type="entry name" value="PROAMNOPTASE"/>
</dbReference>
<dbReference type="AlphaFoldDB" id="A0A919II73"/>
<keyword evidence="2 4" id="KW-0378">Hydrolase</keyword>
<feature type="domain" description="AB hydrolase-1" evidence="3">
    <location>
        <begin position="74"/>
        <end position="216"/>
    </location>
</feature>
<dbReference type="InterPro" id="IPR051601">
    <property type="entry name" value="Serine_prot/Carboxylest_S33"/>
</dbReference>
<keyword evidence="5" id="KW-1185">Reference proteome</keyword>
<sequence>MGTTVITGITGTTVTTGTDLPSGDYLGRVIATQGLRFIDHTVTVPLDHRRPDERTIEVFAREVVAAERAGDDLPWLLYLQGGPGGKAPRPLGADGWLGHALKTHRVLLLDQRGTGRSTPLTGKTVAGMTDAALASYLRMFRADSIVADAEILRARVAGGARWDTLGQSYGGFITLTYLSVAPQALRRCCITGGLPGLDVRADDIYALTYPAVAARNAEFYREFPQDAPVVRRIAAFLDAGDVRLPDGDRLTSRRLRLLGNMFGASTGLAQLHWILDEAWHGSSLSDTFLHEVLRHTAFVDVPLFALQECTFGQGRASAWAAQRASERYPEFAPDADPLLFTGEMMYPWMFSEIAALRPFAGAAEILAAADDWPPLYDLDRLAANDVPIAALVYADDMYVPAPLSLRTAERVGNLRTWVSTDHHHDGLRVDGAAILERLMRLAA</sequence>
<evidence type="ECO:0000256" key="1">
    <source>
        <dbReference type="ARBA" id="ARBA00010088"/>
    </source>
</evidence>
<dbReference type="GO" id="GO:0006508">
    <property type="term" value="P:proteolysis"/>
    <property type="evidence" value="ECO:0007669"/>
    <property type="project" value="InterPro"/>
</dbReference>
<dbReference type="EMBL" id="BOMH01000019">
    <property type="protein sequence ID" value="GID64901.1"/>
    <property type="molecule type" value="Genomic_DNA"/>
</dbReference>
<name>A0A919II73_9ACTN</name>
<organism evidence="4 5">
    <name type="scientific">Actinoplanes cyaneus</name>
    <dbReference type="NCBI Taxonomy" id="52696"/>
    <lineage>
        <taxon>Bacteria</taxon>
        <taxon>Bacillati</taxon>
        <taxon>Actinomycetota</taxon>
        <taxon>Actinomycetes</taxon>
        <taxon>Micromonosporales</taxon>
        <taxon>Micromonosporaceae</taxon>
        <taxon>Actinoplanes</taxon>
    </lineage>
</organism>
<comment type="similarity">
    <text evidence="1">Belongs to the peptidase S33 family.</text>
</comment>
<dbReference type="InterPro" id="IPR000073">
    <property type="entry name" value="AB_hydrolase_1"/>
</dbReference>
<dbReference type="GO" id="GO:0004177">
    <property type="term" value="F:aminopeptidase activity"/>
    <property type="evidence" value="ECO:0007669"/>
    <property type="project" value="UniProtKB-EC"/>
</dbReference>
<dbReference type="Proteomes" id="UP000619479">
    <property type="component" value="Unassembled WGS sequence"/>
</dbReference>
<dbReference type="Gene3D" id="3.40.50.1820">
    <property type="entry name" value="alpha/beta hydrolase"/>
    <property type="match status" value="1"/>
</dbReference>
<dbReference type="PANTHER" id="PTHR43248">
    <property type="entry name" value="2-SUCCINYL-6-HYDROXY-2,4-CYCLOHEXADIENE-1-CARBOXYLATE SYNTHASE"/>
    <property type="match status" value="1"/>
</dbReference>